<dbReference type="InterPro" id="IPR000436">
    <property type="entry name" value="Sushi_SCR_CCP_dom"/>
</dbReference>
<dbReference type="STRING" id="56216.A0A1A6FZX2"/>
<evidence type="ECO:0000313" key="5">
    <source>
        <dbReference type="Proteomes" id="UP000092124"/>
    </source>
</evidence>
<dbReference type="Pfam" id="PF00084">
    <property type="entry name" value="Sushi"/>
    <property type="match status" value="1"/>
</dbReference>
<evidence type="ECO:0000259" key="3">
    <source>
        <dbReference type="PROSITE" id="PS50923"/>
    </source>
</evidence>
<dbReference type="EMBL" id="LZPO01111532">
    <property type="protein sequence ID" value="OBS58702.1"/>
    <property type="molecule type" value="Genomic_DNA"/>
</dbReference>
<name>A0A1A6FZX2_NEOLE</name>
<accession>A0A1A6FZX2</accession>
<comment type="caution">
    <text evidence="4">The sequence shown here is derived from an EMBL/GenBank/DDBJ whole genome shotgun (WGS) entry which is preliminary data.</text>
</comment>
<proteinExistence type="predicted"/>
<dbReference type="OrthoDB" id="406096at2759"/>
<feature type="disulfide bond" evidence="2">
    <location>
        <begin position="18"/>
        <end position="45"/>
    </location>
</feature>
<dbReference type="Gene3D" id="2.10.70.10">
    <property type="entry name" value="Complement Module, domain 1"/>
    <property type="match status" value="1"/>
</dbReference>
<evidence type="ECO:0000256" key="1">
    <source>
        <dbReference type="ARBA" id="ARBA00023157"/>
    </source>
</evidence>
<feature type="domain" description="Sushi" evidence="3">
    <location>
        <begin position="1"/>
        <end position="47"/>
    </location>
</feature>
<dbReference type="CDD" id="cd00033">
    <property type="entry name" value="CCP"/>
    <property type="match status" value="1"/>
</dbReference>
<evidence type="ECO:0000256" key="2">
    <source>
        <dbReference type="PROSITE-ProRule" id="PRU00302"/>
    </source>
</evidence>
<protein>
    <recommendedName>
        <fullName evidence="3">Sushi domain-containing protein</fullName>
    </recommendedName>
</protein>
<evidence type="ECO:0000313" key="4">
    <source>
        <dbReference type="EMBL" id="OBS58702.1"/>
    </source>
</evidence>
<dbReference type="PROSITE" id="PS50923">
    <property type="entry name" value="SUSHI"/>
    <property type="match status" value="1"/>
</dbReference>
<sequence length="63" mass="6800">MILSSDGILFSSSVIYACWEGYKTSGLMTRHCTANGTWTGTAPDCTSQYLFRWSWGGGPGSPT</sequence>
<keyword evidence="5" id="KW-1185">Reference proteome</keyword>
<dbReference type="SUPFAM" id="SSF57535">
    <property type="entry name" value="Complement control module/SCR domain"/>
    <property type="match status" value="1"/>
</dbReference>
<feature type="non-terminal residue" evidence="4">
    <location>
        <position position="63"/>
    </location>
</feature>
<dbReference type="Proteomes" id="UP000092124">
    <property type="component" value="Unassembled WGS sequence"/>
</dbReference>
<keyword evidence="2" id="KW-0768">Sushi</keyword>
<reference evidence="4 5" key="1">
    <citation type="submission" date="2016-06" db="EMBL/GenBank/DDBJ databases">
        <title>The Draft Genome Sequence and Annotation of the Desert Woodrat Neotoma lepida.</title>
        <authorList>
            <person name="Campbell M."/>
            <person name="Oakeson K.F."/>
            <person name="Yandell M."/>
            <person name="Halpert J.R."/>
            <person name="Dearing D."/>
        </authorList>
    </citation>
    <scope>NUCLEOTIDE SEQUENCE [LARGE SCALE GENOMIC DNA]</scope>
    <source>
        <strain evidence="4">417</strain>
        <tissue evidence="4">Liver</tissue>
    </source>
</reference>
<gene>
    <name evidence="4" type="ORF">A6R68_10173</name>
</gene>
<comment type="caution">
    <text evidence="2">Lacks conserved residue(s) required for the propagation of feature annotation.</text>
</comment>
<dbReference type="AlphaFoldDB" id="A0A1A6FZX2"/>
<keyword evidence="1 2" id="KW-1015">Disulfide bond</keyword>
<organism evidence="4 5">
    <name type="scientific">Neotoma lepida</name>
    <name type="common">Desert woodrat</name>
    <dbReference type="NCBI Taxonomy" id="56216"/>
    <lineage>
        <taxon>Eukaryota</taxon>
        <taxon>Metazoa</taxon>
        <taxon>Chordata</taxon>
        <taxon>Craniata</taxon>
        <taxon>Vertebrata</taxon>
        <taxon>Euteleostomi</taxon>
        <taxon>Mammalia</taxon>
        <taxon>Eutheria</taxon>
        <taxon>Euarchontoglires</taxon>
        <taxon>Glires</taxon>
        <taxon>Rodentia</taxon>
        <taxon>Myomorpha</taxon>
        <taxon>Muroidea</taxon>
        <taxon>Cricetidae</taxon>
        <taxon>Neotominae</taxon>
        <taxon>Neotoma</taxon>
    </lineage>
</organism>
<dbReference type="InterPro" id="IPR035976">
    <property type="entry name" value="Sushi/SCR/CCP_sf"/>
</dbReference>